<feature type="chain" id="PRO_5036472666" evidence="4">
    <location>
        <begin position="19"/>
        <end position="314"/>
    </location>
</feature>
<protein>
    <submittedName>
        <fullName evidence="5">Uncharacterized protein</fullName>
    </submittedName>
</protein>
<evidence type="ECO:0000313" key="5">
    <source>
        <dbReference type="EMBL" id="GFR29044.1"/>
    </source>
</evidence>
<evidence type="ECO:0000313" key="6">
    <source>
        <dbReference type="Proteomes" id="UP000887116"/>
    </source>
</evidence>
<name>A0A8X6IV50_TRICU</name>
<keyword evidence="2 4" id="KW-0732">Signal</keyword>
<evidence type="ECO:0000256" key="1">
    <source>
        <dbReference type="ARBA" id="ARBA00022614"/>
    </source>
</evidence>
<reference evidence="5" key="1">
    <citation type="submission" date="2020-07" db="EMBL/GenBank/DDBJ databases">
        <title>Multicomponent nature underlies the extraordinary mechanical properties of spider dragline silk.</title>
        <authorList>
            <person name="Kono N."/>
            <person name="Nakamura H."/>
            <person name="Mori M."/>
            <person name="Yoshida Y."/>
            <person name="Ohtoshi R."/>
            <person name="Malay A.D."/>
            <person name="Moran D.A.P."/>
            <person name="Tomita M."/>
            <person name="Numata K."/>
            <person name="Arakawa K."/>
        </authorList>
    </citation>
    <scope>NUCLEOTIDE SEQUENCE</scope>
</reference>
<dbReference type="EMBL" id="BMAO01039120">
    <property type="protein sequence ID" value="GFR29044.1"/>
    <property type="molecule type" value="Genomic_DNA"/>
</dbReference>
<sequence>MWFPSVCIVVFLITAVKAEENSFTICPEPDRISPCVCLKACDNCQAIFVCKNIRTQTTLQEVFDKSRDIPFITAIIQDSFFQYIPHEALVNNRYRFFTLKNCTLVDILDDKVTEIAPLKSLILLDLKIEKKITFRNFSNLKRMTLLHVWNTDYKKIKRSDMIWLSRKLVVIYFVNTKTLRIEPNAFKEFNKLESLFITKNDIKSIESNMFPENLLELGLNDNKLKSLPSDLSDALPKLKKLYVENNLISSFAEAPYGKFPHLEYIQIEGNPVECDCQSKWVVGRKRPYIEGICADRKDKKKIRELEAKDFAYCP</sequence>
<dbReference type="SUPFAM" id="SSF52058">
    <property type="entry name" value="L domain-like"/>
    <property type="match status" value="1"/>
</dbReference>
<organism evidence="5 6">
    <name type="scientific">Trichonephila clavata</name>
    <name type="common">Joro spider</name>
    <name type="synonym">Nephila clavata</name>
    <dbReference type="NCBI Taxonomy" id="2740835"/>
    <lineage>
        <taxon>Eukaryota</taxon>
        <taxon>Metazoa</taxon>
        <taxon>Ecdysozoa</taxon>
        <taxon>Arthropoda</taxon>
        <taxon>Chelicerata</taxon>
        <taxon>Arachnida</taxon>
        <taxon>Araneae</taxon>
        <taxon>Araneomorphae</taxon>
        <taxon>Entelegynae</taxon>
        <taxon>Araneoidea</taxon>
        <taxon>Nephilidae</taxon>
        <taxon>Trichonephila</taxon>
    </lineage>
</organism>
<comment type="caution">
    <text evidence="5">The sequence shown here is derived from an EMBL/GenBank/DDBJ whole genome shotgun (WGS) entry which is preliminary data.</text>
</comment>
<dbReference type="Proteomes" id="UP000887116">
    <property type="component" value="Unassembled WGS sequence"/>
</dbReference>
<dbReference type="AlphaFoldDB" id="A0A8X6IV50"/>
<dbReference type="GO" id="GO:0005886">
    <property type="term" value="C:plasma membrane"/>
    <property type="evidence" value="ECO:0007669"/>
    <property type="project" value="TreeGrafter"/>
</dbReference>
<feature type="signal peptide" evidence="4">
    <location>
        <begin position="1"/>
        <end position="18"/>
    </location>
</feature>
<keyword evidence="3" id="KW-0677">Repeat</keyword>
<dbReference type="InterPro" id="IPR001611">
    <property type="entry name" value="Leu-rich_rpt"/>
</dbReference>
<evidence type="ECO:0000256" key="2">
    <source>
        <dbReference type="ARBA" id="ARBA00022729"/>
    </source>
</evidence>
<proteinExistence type="predicted"/>
<dbReference type="OrthoDB" id="694479at2759"/>
<dbReference type="InterPro" id="IPR050541">
    <property type="entry name" value="LRR_TM_domain-containing"/>
</dbReference>
<dbReference type="Pfam" id="PF13855">
    <property type="entry name" value="LRR_8"/>
    <property type="match status" value="1"/>
</dbReference>
<keyword evidence="6" id="KW-1185">Reference proteome</keyword>
<evidence type="ECO:0000256" key="3">
    <source>
        <dbReference type="ARBA" id="ARBA00022737"/>
    </source>
</evidence>
<dbReference type="PANTHER" id="PTHR24369:SF210">
    <property type="entry name" value="CHAOPTIN-RELATED"/>
    <property type="match status" value="1"/>
</dbReference>
<accession>A0A8X6IV50</accession>
<dbReference type="PANTHER" id="PTHR24369">
    <property type="entry name" value="ANTIGEN BSP, PUTATIVE-RELATED"/>
    <property type="match status" value="1"/>
</dbReference>
<evidence type="ECO:0000256" key="4">
    <source>
        <dbReference type="SAM" id="SignalP"/>
    </source>
</evidence>
<keyword evidence="1" id="KW-0433">Leucine-rich repeat</keyword>
<dbReference type="InterPro" id="IPR032675">
    <property type="entry name" value="LRR_dom_sf"/>
</dbReference>
<dbReference type="Gene3D" id="3.80.10.10">
    <property type="entry name" value="Ribonuclease Inhibitor"/>
    <property type="match status" value="1"/>
</dbReference>
<gene>
    <name evidence="5" type="primary">NCL1_17946</name>
    <name evidence="5" type="ORF">TNCT_571681</name>
</gene>